<evidence type="ECO:0000256" key="1">
    <source>
        <dbReference type="SAM" id="MobiDB-lite"/>
    </source>
</evidence>
<dbReference type="Proteomes" id="UP000054053">
    <property type="component" value="Unassembled WGS sequence"/>
</dbReference>
<sequence length="134" mass="14357">MRQSTSTAGLLQSPNANDTQVATQPAPRIAPGNVKDDQGVNGDAPVGSPLGKATFCNVSQPGARRDARDTRDGEDEPKVRPPSSLLLLSCALRPTWLFCFISLFIIALYVWCTATNSGFAFLDSMSITPLKCSR</sequence>
<protein>
    <submittedName>
        <fullName evidence="3">Uncharacterized protein</fullName>
    </submittedName>
</protein>
<evidence type="ECO:0000256" key="2">
    <source>
        <dbReference type="SAM" id="Phobius"/>
    </source>
</evidence>
<feature type="transmembrane region" description="Helical" evidence="2">
    <location>
        <begin position="85"/>
        <end position="111"/>
    </location>
</feature>
<reference evidence="4" key="1">
    <citation type="journal article" date="2016" name="Genome Announc.">
        <title>Genome sequence of Ustilaginoidea virens IPU010, a rice pathogenic fungus causing false smut.</title>
        <authorList>
            <person name="Kumagai T."/>
            <person name="Ishii T."/>
            <person name="Terai G."/>
            <person name="Umemura M."/>
            <person name="Machida M."/>
            <person name="Asai K."/>
        </authorList>
    </citation>
    <scope>NUCLEOTIDE SEQUENCE [LARGE SCALE GENOMIC DNA]</scope>
    <source>
        <strain evidence="4">IPU010</strain>
    </source>
</reference>
<gene>
    <name evidence="3" type="ORF">UVI_02060650</name>
</gene>
<feature type="compositionally biased region" description="Polar residues" evidence="1">
    <location>
        <begin position="1"/>
        <end position="23"/>
    </location>
</feature>
<feature type="region of interest" description="Disordered" evidence="1">
    <location>
        <begin position="1"/>
        <end position="82"/>
    </location>
</feature>
<organism evidence="3 4">
    <name type="scientific">Ustilaginoidea virens</name>
    <name type="common">Rice false smut fungus</name>
    <name type="synonym">Villosiclava virens</name>
    <dbReference type="NCBI Taxonomy" id="1159556"/>
    <lineage>
        <taxon>Eukaryota</taxon>
        <taxon>Fungi</taxon>
        <taxon>Dikarya</taxon>
        <taxon>Ascomycota</taxon>
        <taxon>Pezizomycotina</taxon>
        <taxon>Sordariomycetes</taxon>
        <taxon>Hypocreomycetidae</taxon>
        <taxon>Hypocreales</taxon>
        <taxon>Clavicipitaceae</taxon>
        <taxon>Ustilaginoidea</taxon>
    </lineage>
</organism>
<accession>A0A1B5L5Z0</accession>
<comment type="caution">
    <text evidence="3">The sequence shown here is derived from an EMBL/GenBank/DDBJ whole genome shotgun (WGS) entry which is preliminary data.</text>
</comment>
<keyword evidence="2" id="KW-0472">Membrane</keyword>
<dbReference type="AlphaFoldDB" id="A0A1B5L5Z0"/>
<keyword evidence="2" id="KW-0812">Transmembrane</keyword>
<dbReference type="EMBL" id="BBTG02000063">
    <property type="protein sequence ID" value="GAO18992.1"/>
    <property type="molecule type" value="Genomic_DNA"/>
</dbReference>
<feature type="compositionally biased region" description="Basic and acidic residues" evidence="1">
    <location>
        <begin position="63"/>
        <end position="79"/>
    </location>
</feature>
<keyword evidence="2" id="KW-1133">Transmembrane helix</keyword>
<evidence type="ECO:0000313" key="3">
    <source>
        <dbReference type="EMBL" id="GAO18992.1"/>
    </source>
</evidence>
<evidence type="ECO:0000313" key="4">
    <source>
        <dbReference type="Proteomes" id="UP000054053"/>
    </source>
</evidence>
<name>A0A1B5L5Z0_USTVR</name>
<proteinExistence type="predicted"/>